<proteinExistence type="predicted"/>
<dbReference type="EMBL" id="LT670849">
    <property type="protein sequence ID" value="SHN72926.1"/>
    <property type="molecule type" value="Genomic_DNA"/>
</dbReference>
<dbReference type="RefSeq" id="WP_072818036.1">
    <property type="nucleotide sequence ID" value="NZ_LT670849.1"/>
</dbReference>
<gene>
    <name evidence="3" type="ORF">SAMN05444170_2362</name>
</gene>
<feature type="transmembrane region" description="Helical" evidence="1">
    <location>
        <begin position="142"/>
        <end position="166"/>
    </location>
</feature>
<keyword evidence="4" id="KW-1185">Reference proteome</keyword>
<evidence type="ECO:0000256" key="1">
    <source>
        <dbReference type="SAM" id="Phobius"/>
    </source>
</evidence>
<dbReference type="Proteomes" id="UP000184096">
    <property type="component" value="Chromosome I"/>
</dbReference>
<evidence type="ECO:0000313" key="3">
    <source>
        <dbReference type="EMBL" id="SHN72926.1"/>
    </source>
</evidence>
<keyword evidence="1" id="KW-0472">Membrane</keyword>
<dbReference type="GO" id="GO:0016491">
    <property type="term" value="F:oxidoreductase activity"/>
    <property type="evidence" value="ECO:0007669"/>
    <property type="project" value="InterPro"/>
</dbReference>
<feature type="transmembrane region" description="Helical" evidence="1">
    <location>
        <begin position="61"/>
        <end position="81"/>
    </location>
</feature>
<dbReference type="AlphaFoldDB" id="A0A1M7TQH9"/>
<dbReference type="InterPro" id="IPR006694">
    <property type="entry name" value="Fatty_acid_hydroxylase"/>
</dbReference>
<feature type="domain" description="Fatty acid hydroxylase" evidence="2">
    <location>
        <begin position="72"/>
        <end position="225"/>
    </location>
</feature>
<evidence type="ECO:0000259" key="2">
    <source>
        <dbReference type="Pfam" id="PF04116"/>
    </source>
</evidence>
<sequence>MDVVFQDATRDRREQERQQQFRDKFIAETPPWYHGALHLGFTLLVTGISMWFCWNRIHDAGWLWCLVIPIALFGNWIEWAAHRYILHRPVKGLEMIYKRHCTVHHQFFTHHDLTYHGHKEWRALLFPPFAPLGFVLAALPPALLLGLLISANAAYIAVFTMAAYYLMYEGLHTLSHLDDERHPYLKHIPLINTIRRMHTIHHVLGFMQTRNFNLTFPICDALFGTSDLDRGVIGTLFNGNSNAYMRADLRPVDPGIAVPQLDGRIAEPAKAV</sequence>
<evidence type="ECO:0000313" key="4">
    <source>
        <dbReference type="Proteomes" id="UP000184096"/>
    </source>
</evidence>
<protein>
    <submittedName>
        <fullName evidence="3">Fatty acid hydroxylase superfamily protein</fullName>
    </submittedName>
</protein>
<keyword evidence="1" id="KW-1133">Transmembrane helix</keyword>
<dbReference type="GO" id="GO:0008610">
    <property type="term" value="P:lipid biosynthetic process"/>
    <property type="evidence" value="ECO:0007669"/>
    <property type="project" value="InterPro"/>
</dbReference>
<dbReference type="Pfam" id="PF04116">
    <property type="entry name" value="FA_hydroxylase"/>
    <property type="match status" value="1"/>
</dbReference>
<keyword evidence="1" id="KW-0812">Transmembrane</keyword>
<accession>A0A1M7TQH9</accession>
<dbReference type="GO" id="GO:0005506">
    <property type="term" value="F:iron ion binding"/>
    <property type="evidence" value="ECO:0007669"/>
    <property type="project" value="InterPro"/>
</dbReference>
<reference evidence="4" key="1">
    <citation type="submission" date="2016-11" db="EMBL/GenBank/DDBJ databases">
        <authorList>
            <person name="Varghese N."/>
            <person name="Submissions S."/>
        </authorList>
    </citation>
    <scope>NUCLEOTIDE SEQUENCE [LARGE SCALE GENOMIC DNA]</scope>
    <source>
        <strain evidence="4">GAS401</strain>
    </source>
</reference>
<name>A0A1M7TQH9_9BRAD</name>
<feature type="transmembrane region" description="Helical" evidence="1">
    <location>
        <begin position="32"/>
        <end position="54"/>
    </location>
</feature>
<dbReference type="OrthoDB" id="5965958at2"/>
<organism evidence="3 4">
    <name type="scientific">Bradyrhizobium erythrophlei</name>
    <dbReference type="NCBI Taxonomy" id="1437360"/>
    <lineage>
        <taxon>Bacteria</taxon>
        <taxon>Pseudomonadati</taxon>
        <taxon>Pseudomonadota</taxon>
        <taxon>Alphaproteobacteria</taxon>
        <taxon>Hyphomicrobiales</taxon>
        <taxon>Nitrobacteraceae</taxon>
        <taxon>Bradyrhizobium</taxon>
    </lineage>
</organism>